<name>A0A512HR13_9ACTN</name>
<accession>A0A512HR13</accession>
<dbReference type="GO" id="GO:0005886">
    <property type="term" value="C:plasma membrane"/>
    <property type="evidence" value="ECO:0007669"/>
    <property type="project" value="UniProtKB-SubCell"/>
</dbReference>
<evidence type="ECO:0000256" key="4">
    <source>
        <dbReference type="ARBA" id="ARBA00022692"/>
    </source>
</evidence>
<sequence length="88" mass="8811">MIGFLVAGLIIGVLARLIKPGKQNLGILATLALGLVGSLIGGLIAQAFGTGGIWELNVLGFVLAVIAAVLLIGVAEGLAGKRGHTNRV</sequence>
<organism evidence="8 9">
    <name type="scientific">Aeromicrobium flavum</name>
    <dbReference type="NCBI Taxonomy" id="416568"/>
    <lineage>
        <taxon>Bacteria</taxon>
        <taxon>Bacillati</taxon>
        <taxon>Actinomycetota</taxon>
        <taxon>Actinomycetes</taxon>
        <taxon>Propionibacteriales</taxon>
        <taxon>Nocardioidaceae</taxon>
        <taxon>Aeromicrobium</taxon>
    </lineage>
</organism>
<evidence type="ECO:0000256" key="3">
    <source>
        <dbReference type="ARBA" id="ARBA00022475"/>
    </source>
</evidence>
<evidence type="ECO:0000313" key="8">
    <source>
        <dbReference type="EMBL" id="GEO87893.1"/>
    </source>
</evidence>
<dbReference type="PANTHER" id="PTHR33884">
    <property type="entry name" value="UPF0410 PROTEIN YMGE"/>
    <property type="match status" value="1"/>
</dbReference>
<comment type="subcellular location">
    <subcellularLocation>
        <location evidence="1">Cell membrane</location>
        <topology evidence="1">Multi-pass membrane protein</topology>
    </subcellularLocation>
</comment>
<keyword evidence="9" id="KW-1185">Reference proteome</keyword>
<dbReference type="OrthoDB" id="5197368at2"/>
<comment type="similarity">
    <text evidence="2">Belongs to the UPF0410 family.</text>
</comment>
<proteinExistence type="inferred from homology"/>
<comment type="caution">
    <text evidence="8">The sequence shown here is derived from an EMBL/GenBank/DDBJ whole genome shotgun (WGS) entry which is preliminary data.</text>
</comment>
<keyword evidence="3" id="KW-1003">Cell membrane</keyword>
<dbReference type="RefSeq" id="WP_146825245.1">
    <property type="nucleotide sequence ID" value="NZ_BAAAYQ010000001.1"/>
</dbReference>
<evidence type="ECO:0000256" key="2">
    <source>
        <dbReference type="ARBA" id="ARBA00011006"/>
    </source>
</evidence>
<keyword evidence="5 7" id="KW-1133">Transmembrane helix</keyword>
<feature type="transmembrane region" description="Helical" evidence="7">
    <location>
        <begin position="25"/>
        <end position="44"/>
    </location>
</feature>
<dbReference type="AlphaFoldDB" id="A0A512HR13"/>
<gene>
    <name evidence="8" type="ORF">AFL01nite_02200</name>
</gene>
<protein>
    <recommendedName>
        <fullName evidence="10">Transglycosylase</fullName>
    </recommendedName>
</protein>
<evidence type="ECO:0000313" key="9">
    <source>
        <dbReference type="Proteomes" id="UP000321769"/>
    </source>
</evidence>
<evidence type="ECO:0000256" key="6">
    <source>
        <dbReference type="ARBA" id="ARBA00023136"/>
    </source>
</evidence>
<dbReference type="InterPro" id="IPR007341">
    <property type="entry name" value="Transgly_assoc"/>
</dbReference>
<dbReference type="PANTHER" id="PTHR33884:SF3">
    <property type="entry name" value="UPF0410 PROTEIN YMGE"/>
    <property type="match status" value="1"/>
</dbReference>
<feature type="transmembrane region" description="Helical" evidence="7">
    <location>
        <begin position="56"/>
        <end position="75"/>
    </location>
</feature>
<dbReference type="EMBL" id="BJZQ01000001">
    <property type="protein sequence ID" value="GEO87893.1"/>
    <property type="molecule type" value="Genomic_DNA"/>
</dbReference>
<keyword evidence="6 7" id="KW-0472">Membrane</keyword>
<evidence type="ECO:0000256" key="1">
    <source>
        <dbReference type="ARBA" id="ARBA00004651"/>
    </source>
</evidence>
<evidence type="ECO:0000256" key="7">
    <source>
        <dbReference type="SAM" id="Phobius"/>
    </source>
</evidence>
<evidence type="ECO:0000256" key="5">
    <source>
        <dbReference type="ARBA" id="ARBA00022989"/>
    </source>
</evidence>
<evidence type="ECO:0008006" key="10">
    <source>
        <dbReference type="Google" id="ProtNLM"/>
    </source>
</evidence>
<reference evidence="8 9" key="1">
    <citation type="submission" date="2019-07" db="EMBL/GenBank/DDBJ databases">
        <title>Whole genome shotgun sequence of Aeromicrobium flavum NBRC 107625.</title>
        <authorList>
            <person name="Hosoyama A."/>
            <person name="Uohara A."/>
            <person name="Ohji S."/>
            <person name="Ichikawa N."/>
        </authorList>
    </citation>
    <scope>NUCLEOTIDE SEQUENCE [LARGE SCALE GENOMIC DNA]</scope>
    <source>
        <strain evidence="8 9">NBRC 107625</strain>
    </source>
</reference>
<dbReference type="Proteomes" id="UP000321769">
    <property type="component" value="Unassembled WGS sequence"/>
</dbReference>
<keyword evidence="4 7" id="KW-0812">Transmembrane</keyword>